<gene>
    <name evidence="2" type="ORF">CAFE_34110</name>
</gene>
<sequence length="141" mass="16139">MTALRDAEKTIGNLIDKQKTAYVGSADADGFPNVKAMFSPRKREGIRAFYFTTNTSSLRAAQYRENPKACIYFCDKRFFRGVMLKGTMQVLEDAESKAMIWQEGDDRYYPEGVADPDYCVLKFTAMAGRYYSNFHSEDFIV</sequence>
<accession>A0A6N8I3X2</accession>
<feature type="domain" description="Pyridoxamine 5'-phosphate oxidase N-terminal" evidence="1">
    <location>
        <begin position="10"/>
        <end position="130"/>
    </location>
</feature>
<evidence type="ECO:0000259" key="1">
    <source>
        <dbReference type="Pfam" id="PF01243"/>
    </source>
</evidence>
<dbReference type="InterPro" id="IPR012349">
    <property type="entry name" value="Split_barrel_FMN-bd"/>
</dbReference>
<dbReference type="Pfam" id="PF01243">
    <property type="entry name" value="PNPOx_N"/>
    <property type="match status" value="1"/>
</dbReference>
<evidence type="ECO:0000313" key="2">
    <source>
        <dbReference type="EMBL" id="MVB12669.1"/>
    </source>
</evidence>
<protein>
    <submittedName>
        <fullName evidence="2">Pyridoxamine 5'-phosphate oxidase</fullName>
    </submittedName>
</protein>
<proteinExistence type="predicted"/>
<dbReference type="AlphaFoldDB" id="A0A6N8I3X2"/>
<dbReference type="InterPro" id="IPR052917">
    <property type="entry name" value="Stress-Dev_Protein"/>
</dbReference>
<evidence type="ECO:0000313" key="3">
    <source>
        <dbReference type="Proteomes" id="UP000469440"/>
    </source>
</evidence>
<dbReference type="PANTHER" id="PTHR34818">
    <property type="entry name" value="PROTEIN BLI-3"/>
    <property type="match status" value="1"/>
</dbReference>
<keyword evidence="3" id="KW-1185">Reference proteome</keyword>
<dbReference type="InterPro" id="IPR011576">
    <property type="entry name" value="Pyridox_Oxase_N"/>
</dbReference>
<name>A0A6N8I3X2_9FIRM</name>
<dbReference type="Proteomes" id="UP000469440">
    <property type="component" value="Unassembled WGS sequence"/>
</dbReference>
<dbReference type="EMBL" id="VWXL01000100">
    <property type="protein sequence ID" value="MVB12669.1"/>
    <property type="molecule type" value="Genomic_DNA"/>
</dbReference>
<dbReference type="SUPFAM" id="SSF50475">
    <property type="entry name" value="FMN-binding split barrel"/>
    <property type="match status" value="1"/>
</dbReference>
<dbReference type="Gene3D" id="2.30.110.10">
    <property type="entry name" value="Electron Transport, Fmn-binding Protein, Chain A"/>
    <property type="match status" value="1"/>
</dbReference>
<comment type="caution">
    <text evidence="2">The sequence shown here is derived from an EMBL/GenBank/DDBJ whole genome shotgun (WGS) entry which is preliminary data.</text>
</comment>
<organism evidence="2 3">
    <name type="scientific">Caproicibacter fermentans</name>
    <dbReference type="NCBI Taxonomy" id="2576756"/>
    <lineage>
        <taxon>Bacteria</taxon>
        <taxon>Bacillati</taxon>
        <taxon>Bacillota</taxon>
        <taxon>Clostridia</taxon>
        <taxon>Eubacteriales</taxon>
        <taxon>Acutalibacteraceae</taxon>
        <taxon>Caproicibacter</taxon>
    </lineage>
</organism>
<dbReference type="PANTHER" id="PTHR34818:SF1">
    <property type="entry name" value="PROTEIN BLI-3"/>
    <property type="match status" value="1"/>
</dbReference>
<dbReference type="RefSeq" id="WP_207708897.1">
    <property type="nucleotide sequence ID" value="NZ_CP060286.1"/>
</dbReference>
<reference evidence="2 3" key="1">
    <citation type="submission" date="2019-09" db="EMBL/GenBank/DDBJ databases">
        <title>Genome sequence of Clostridium sp. EA1.</title>
        <authorList>
            <person name="Poehlein A."/>
            <person name="Bengelsdorf F.R."/>
            <person name="Daniel R."/>
        </authorList>
    </citation>
    <scope>NUCLEOTIDE SEQUENCE [LARGE SCALE GENOMIC DNA]</scope>
    <source>
        <strain evidence="2 3">EA1</strain>
    </source>
</reference>